<feature type="transmembrane region" description="Helical" evidence="7">
    <location>
        <begin position="351"/>
        <end position="371"/>
    </location>
</feature>
<feature type="transmembrane region" description="Helical" evidence="7">
    <location>
        <begin position="66"/>
        <end position="86"/>
    </location>
</feature>
<feature type="transmembrane region" description="Helical" evidence="7">
    <location>
        <begin position="557"/>
        <end position="575"/>
    </location>
</feature>
<feature type="transmembrane region" description="Helical" evidence="7">
    <location>
        <begin position="107"/>
        <end position="134"/>
    </location>
</feature>
<proteinExistence type="predicted"/>
<dbReference type="PANTHER" id="PTHR11616">
    <property type="entry name" value="SODIUM/CHLORIDE DEPENDENT TRANSPORTER"/>
    <property type="match status" value="1"/>
</dbReference>
<protein>
    <recommendedName>
        <fullName evidence="10">Sodium:neurotransmitter symporter family protein</fullName>
    </recommendedName>
</protein>
<dbReference type="Pfam" id="PF00209">
    <property type="entry name" value="SNF"/>
    <property type="match status" value="2"/>
</dbReference>
<dbReference type="RefSeq" id="XP_008718912.1">
    <property type="nucleotide sequence ID" value="XM_008720690.1"/>
</dbReference>
<dbReference type="SUPFAM" id="SSF161070">
    <property type="entry name" value="SNF-like"/>
    <property type="match status" value="1"/>
</dbReference>
<dbReference type="GeneID" id="19973696"/>
<evidence type="ECO:0000256" key="5">
    <source>
        <dbReference type="ARBA" id="ARBA00023136"/>
    </source>
</evidence>
<evidence type="ECO:0000256" key="3">
    <source>
        <dbReference type="ARBA" id="ARBA00022692"/>
    </source>
</evidence>
<feature type="region of interest" description="Disordered" evidence="6">
    <location>
        <begin position="651"/>
        <end position="691"/>
    </location>
</feature>
<comment type="subcellular location">
    <subcellularLocation>
        <location evidence="1">Membrane</location>
        <topology evidence="1">Multi-pass membrane protein</topology>
    </subcellularLocation>
</comment>
<dbReference type="PANTHER" id="PTHR11616:SF240">
    <property type="entry name" value="BLOATED TUBULES, ISOFORM B-RELATED"/>
    <property type="match status" value="1"/>
</dbReference>
<dbReference type="VEuPathDB" id="FungiDB:HMPREF1541_06357"/>
<name>W2RRH4_CYPE1</name>
<feature type="transmembrane region" description="Helical" evidence="7">
    <location>
        <begin position="523"/>
        <end position="545"/>
    </location>
</feature>
<accession>W2RRH4</accession>
<keyword evidence="4 7" id="KW-1133">Transmembrane helix</keyword>
<evidence type="ECO:0000256" key="7">
    <source>
        <dbReference type="SAM" id="Phobius"/>
    </source>
</evidence>
<feature type="transmembrane region" description="Helical" evidence="7">
    <location>
        <begin position="266"/>
        <end position="283"/>
    </location>
</feature>
<dbReference type="CDD" id="cd11554">
    <property type="entry name" value="SLC6sbd_u2"/>
    <property type="match status" value="1"/>
</dbReference>
<dbReference type="eggNOG" id="KOG3660">
    <property type="taxonomic scope" value="Eukaryota"/>
</dbReference>
<dbReference type="InterPro" id="IPR037272">
    <property type="entry name" value="SNS_sf"/>
</dbReference>
<sequence length="691" mass="75996">MGVVNILRKIFVPETKKAQDGRDQWPSRLSFILAAMGGCVGLGNILRYPSQVYNNFGLQGGMEWFIPYFIALLFLGIPALILEITIGQAYRGGPTLAYDHMHKRLKGVGFSLVYNGHMIVLYYVAILAWVMTYFRHSFKSPLPWKGSNDEFYMGSVIRNQDPIPGEIVDGSVVSYTSYPGSGLIGETTGWCAFTWFLVWLCIWKGVGLTGRVVYFTMGLPILTIIILMGRGVSLPNATRGIRYAWATWRGDTLANGQIWQDACGQIFFSIGLGMGYFTSYASYNNQYQNGVQDALIIVCSNSIIEITCGIAVFGVIGFLGMDPAEGDALGSFDVAFLTLPEATAQMPGAQFWSFLFFTTLMLLGFSSAFALTDTTITMICDSEFGKNWKRPFVSTSVIIASFLVSMVFCTEFGYYMLDAADRWLNNFALVWTVLCECLGATVMYRHKDVVGLLGWVSYLTYTAAYLLALILGVAVGHAVHPGAGAGVGFGIFFIGLAVALALAKTPESGPPQFWKKNVWLEKIYYLMFYQGYQLSLDLNLVIATGKNWSIPFFWGPLLRYVSAPILAIILGFAYPSFHAVRNDPLQILGFTVANFTMAFVAIGLVFPRYFIPFVPKEKRGMGHIPFKPDVSVAVVDVSMGRVIEEGGQRSNSFDAPVAAKNDGHGAKIGGSDSDEGLAEKRAAAERGNEVY</sequence>
<dbReference type="EMBL" id="KB822722">
    <property type="protein sequence ID" value="ETN38323.1"/>
    <property type="molecule type" value="Genomic_DNA"/>
</dbReference>
<feature type="transmembrane region" description="Helical" evidence="7">
    <location>
        <begin position="587"/>
        <end position="611"/>
    </location>
</feature>
<reference evidence="8 9" key="1">
    <citation type="submission" date="2013-03" db="EMBL/GenBank/DDBJ databases">
        <title>The Genome Sequence of Phialophora europaea CBS 101466.</title>
        <authorList>
            <consortium name="The Broad Institute Genomics Platform"/>
            <person name="Cuomo C."/>
            <person name="de Hoog S."/>
            <person name="Gorbushina A."/>
            <person name="Walker B."/>
            <person name="Young S.K."/>
            <person name="Zeng Q."/>
            <person name="Gargeya S."/>
            <person name="Fitzgerald M."/>
            <person name="Haas B."/>
            <person name="Abouelleil A."/>
            <person name="Allen A.W."/>
            <person name="Alvarado L."/>
            <person name="Arachchi H.M."/>
            <person name="Berlin A.M."/>
            <person name="Chapman S.B."/>
            <person name="Gainer-Dewar J."/>
            <person name="Goldberg J."/>
            <person name="Griggs A."/>
            <person name="Gujja S."/>
            <person name="Hansen M."/>
            <person name="Howarth C."/>
            <person name="Imamovic A."/>
            <person name="Ireland A."/>
            <person name="Larimer J."/>
            <person name="McCowan C."/>
            <person name="Murphy C."/>
            <person name="Pearson M."/>
            <person name="Poon T.W."/>
            <person name="Priest M."/>
            <person name="Roberts A."/>
            <person name="Saif S."/>
            <person name="Shea T."/>
            <person name="Sisk P."/>
            <person name="Sykes S."/>
            <person name="Wortman J."/>
            <person name="Nusbaum C."/>
            <person name="Birren B."/>
        </authorList>
    </citation>
    <scope>NUCLEOTIDE SEQUENCE [LARGE SCALE GENOMIC DNA]</scope>
    <source>
        <strain evidence="8 9">CBS 101466</strain>
    </source>
</reference>
<dbReference type="OrthoDB" id="4119770at2759"/>
<keyword evidence="9" id="KW-1185">Reference proteome</keyword>
<dbReference type="PROSITE" id="PS50267">
    <property type="entry name" value="NA_NEUROTRAN_SYMP_3"/>
    <property type="match status" value="1"/>
</dbReference>
<dbReference type="STRING" id="1220924.W2RRH4"/>
<feature type="transmembrane region" description="Helical" evidence="7">
    <location>
        <begin position="213"/>
        <end position="232"/>
    </location>
</feature>
<dbReference type="GO" id="GO:0005886">
    <property type="term" value="C:plasma membrane"/>
    <property type="evidence" value="ECO:0007669"/>
    <property type="project" value="TreeGrafter"/>
</dbReference>
<feature type="transmembrane region" description="Helical" evidence="7">
    <location>
        <begin position="485"/>
        <end position="503"/>
    </location>
</feature>
<dbReference type="InterPro" id="IPR000175">
    <property type="entry name" value="Na/ntran_symport"/>
</dbReference>
<evidence type="ECO:0008006" key="10">
    <source>
        <dbReference type="Google" id="ProtNLM"/>
    </source>
</evidence>
<feature type="transmembrane region" description="Helical" evidence="7">
    <location>
        <begin position="295"/>
        <end position="319"/>
    </location>
</feature>
<keyword evidence="3 7" id="KW-0812">Transmembrane</keyword>
<dbReference type="Proteomes" id="UP000030752">
    <property type="component" value="Unassembled WGS sequence"/>
</dbReference>
<dbReference type="HOGENOM" id="CLU_016501_0_0_1"/>
<evidence type="ECO:0000256" key="1">
    <source>
        <dbReference type="ARBA" id="ARBA00004141"/>
    </source>
</evidence>
<evidence type="ECO:0000313" key="9">
    <source>
        <dbReference type="Proteomes" id="UP000030752"/>
    </source>
</evidence>
<evidence type="ECO:0000313" key="8">
    <source>
        <dbReference type="EMBL" id="ETN38323.1"/>
    </source>
</evidence>
<feature type="transmembrane region" description="Helical" evidence="7">
    <location>
        <begin position="187"/>
        <end position="206"/>
    </location>
</feature>
<dbReference type="GO" id="GO:0035725">
    <property type="term" value="P:sodium ion transmembrane transport"/>
    <property type="evidence" value="ECO:0007669"/>
    <property type="project" value="TreeGrafter"/>
</dbReference>
<feature type="transmembrane region" description="Helical" evidence="7">
    <location>
        <begin position="29"/>
        <end position="46"/>
    </location>
</feature>
<keyword evidence="5 7" id="KW-0472">Membrane</keyword>
<gene>
    <name evidence="8" type="ORF">HMPREF1541_06357</name>
</gene>
<evidence type="ECO:0000256" key="6">
    <source>
        <dbReference type="SAM" id="MobiDB-lite"/>
    </source>
</evidence>
<dbReference type="InParanoid" id="W2RRH4"/>
<feature type="transmembrane region" description="Helical" evidence="7">
    <location>
        <begin position="456"/>
        <end position="479"/>
    </location>
</feature>
<dbReference type="AlphaFoldDB" id="W2RRH4"/>
<organism evidence="8 9">
    <name type="scientific">Cyphellophora europaea (strain CBS 101466)</name>
    <name type="common">Phialophora europaea</name>
    <dbReference type="NCBI Taxonomy" id="1220924"/>
    <lineage>
        <taxon>Eukaryota</taxon>
        <taxon>Fungi</taxon>
        <taxon>Dikarya</taxon>
        <taxon>Ascomycota</taxon>
        <taxon>Pezizomycotina</taxon>
        <taxon>Eurotiomycetes</taxon>
        <taxon>Chaetothyriomycetidae</taxon>
        <taxon>Chaetothyriales</taxon>
        <taxon>Cyphellophoraceae</taxon>
        <taxon>Cyphellophora</taxon>
    </lineage>
</organism>
<feature type="compositionally biased region" description="Basic and acidic residues" evidence="6">
    <location>
        <begin position="677"/>
        <end position="691"/>
    </location>
</feature>
<evidence type="ECO:0000256" key="4">
    <source>
        <dbReference type="ARBA" id="ARBA00022989"/>
    </source>
</evidence>
<feature type="transmembrane region" description="Helical" evidence="7">
    <location>
        <begin position="392"/>
        <end position="417"/>
    </location>
</feature>
<keyword evidence="2" id="KW-0813">Transport</keyword>
<dbReference type="PRINTS" id="PR00176">
    <property type="entry name" value="NANEUSMPORT"/>
</dbReference>
<evidence type="ECO:0000256" key="2">
    <source>
        <dbReference type="ARBA" id="ARBA00022448"/>
    </source>
</evidence>